<protein>
    <recommendedName>
        <fullName evidence="3">AB hydrolase-1 domain-containing protein</fullName>
    </recommendedName>
</protein>
<dbReference type="Gene3D" id="3.40.50.1820">
    <property type="entry name" value="alpha/beta hydrolase"/>
    <property type="match status" value="1"/>
</dbReference>
<dbReference type="EMBL" id="CANTUO010000002">
    <property type="protein sequence ID" value="CAI5758335.1"/>
    <property type="molecule type" value="Genomic_DNA"/>
</dbReference>
<dbReference type="Proteomes" id="UP001152885">
    <property type="component" value="Unassembled WGS sequence"/>
</dbReference>
<dbReference type="InterPro" id="IPR000639">
    <property type="entry name" value="Epox_hydrolase-like"/>
</dbReference>
<gene>
    <name evidence="4" type="ORF">CANVERA_P2849</name>
</gene>
<accession>A0A9W4XDI5</accession>
<dbReference type="SUPFAM" id="SSF53474">
    <property type="entry name" value="alpha/beta-Hydrolases"/>
    <property type="match status" value="1"/>
</dbReference>
<dbReference type="PANTHER" id="PTHR43329">
    <property type="entry name" value="EPOXIDE HYDROLASE"/>
    <property type="match status" value="1"/>
</dbReference>
<dbReference type="OrthoDB" id="408373at2759"/>
<evidence type="ECO:0000313" key="4">
    <source>
        <dbReference type="EMBL" id="CAI5758335.1"/>
    </source>
</evidence>
<evidence type="ECO:0000313" key="5">
    <source>
        <dbReference type="Proteomes" id="UP001152885"/>
    </source>
</evidence>
<evidence type="ECO:0000256" key="2">
    <source>
        <dbReference type="ARBA" id="ARBA00038334"/>
    </source>
</evidence>
<dbReference type="PRINTS" id="PR00412">
    <property type="entry name" value="EPOXHYDRLASE"/>
</dbReference>
<sequence length="306" mass="35737">MSHIIQLKTEDNKTYTTISNLPENEVFNQHWDRALIILHGFPDINTTFNKCWPYLKFPNERLLLLAPKLRGYEPSSVSSESEYILSNIANDVKQWILQINPENSKPIHFLGHDWGALISFKSANLFPELITSMVTLAIPYLANLHVWDLLWFAPEQLYLSSYFLTMQLAVFYKDKLTKDLNYLSYIWKYWSPSYKFSSEEIEEIRKSFNEPGVVDGATAYYRHIVNPFSLIKSRWNVDFNKVPTLILMGEEDGCFSKRITELEQQKLNGNSNVEVKLVQNCGHFLHREQPEIVSKLTMDFIESHQS</sequence>
<keyword evidence="5" id="KW-1185">Reference proteome</keyword>
<dbReference type="AlphaFoldDB" id="A0A9W4XDI5"/>
<name>A0A9W4XDI5_9ASCO</name>
<feature type="domain" description="AB hydrolase-1" evidence="3">
    <location>
        <begin position="34"/>
        <end position="287"/>
    </location>
</feature>
<dbReference type="InterPro" id="IPR000073">
    <property type="entry name" value="AB_hydrolase_1"/>
</dbReference>
<keyword evidence="1" id="KW-0378">Hydrolase</keyword>
<dbReference type="GO" id="GO:0016787">
    <property type="term" value="F:hydrolase activity"/>
    <property type="evidence" value="ECO:0007669"/>
    <property type="project" value="UniProtKB-KW"/>
</dbReference>
<dbReference type="InterPro" id="IPR029058">
    <property type="entry name" value="AB_hydrolase_fold"/>
</dbReference>
<comment type="similarity">
    <text evidence="2">Belongs to the AB hydrolase superfamily. Epoxide hydrolase family.</text>
</comment>
<organism evidence="4 5">
    <name type="scientific">Candida verbasci</name>
    <dbReference type="NCBI Taxonomy" id="1227364"/>
    <lineage>
        <taxon>Eukaryota</taxon>
        <taxon>Fungi</taxon>
        <taxon>Dikarya</taxon>
        <taxon>Ascomycota</taxon>
        <taxon>Saccharomycotina</taxon>
        <taxon>Pichiomycetes</taxon>
        <taxon>Debaryomycetaceae</taxon>
        <taxon>Candida/Lodderomyces clade</taxon>
        <taxon>Candida</taxon>
    </lineage>
</organism>
<evidence type="ECO:0000259" key="3">
    <source>
        <dbReference type="Pfam" id="PF00561"/>
    </source>
</evidence>
<reference evidence="4" key="1">
    <citation type="submission" date="2022-12" db="EMBL/GenBank/DDBJ databases">
        <authorList>
            <person name="Brejova B."/>
        </authorList>
    </citation>
    <scope>NUCLEOTIDE SEQUENCE</scope>
</reference>
<dbReference type="Pfam" id="PF00561">
    <property type="entry name" value="Abhydrolase_1"/>
    <property type="match status" value="1"/>
</dbReference>
<evidence type="ECO:0000256" key="1">
    <source>
        <dbReference type="ARBA" id="ARBA00022801"/>
    </source>
</evidence>
<proteinExistence type="inferred from homology"/>
<comment type="caution">
    <text evidence="4">The sequence shown here is derived from an EMBL/GenBank/DDBJ whole genome shotgun (WGS) entry which is preliminary data.</text>
</comment>